<accession>A0A6S6XRX9</accession>
<dbReference type="Gene3D" id="3.40.50.300">
    <property type="entry name" value="P-loop containing nucleotide triphosphate hydrolases"/>
    <property type="match status" value="2"/>
</dbReference>
<dbReference type="SUPFAM" id="SSF52540">
    <property type="entry name" value="P-loop containing nucleoside triphosphate hydrolases"/>
    <property type="match status" value="2"/>
</dbReference>
<dbReference type="PROSITE" id="PS00211">
    <property type="entry name" value="ABC_TRANSPORTER_1"/>
    <property type="match status" value="2"/>
</dbReference>
<keyword evidence="4 10" id="KW-0067">ATP-binding</keyword>
<keyword evidence="3" id="KW-0547">Nucleotide-binding</keyword>
<evidence type="ECO:0000256" key="8">
    <source>
        <dbReference type="SAM" id="MobiDB-lite"/>
    </source>
</evidence>
<evidence type="ECO:0000259" key="9">
    <source>
        <dbReference type="PROSITE" id="PS50893"/>
    </source>
</evidence>
<dbReference type="GO" id="GO:0016887">
    <property type="term" value="F:ATP hydrolysis activity"/>
    <property type="evidence" value="ECO:0007669"/>
    <property type="project" value="InterPro"/>
</dbReference>
<dbReference type="AlphaFoldDB" id="A0A6S6XRX9"/>
<dbReference type="InterPro" id="IPR050611">
    <property type="entry name" value="ABCF"/>
</dbReference>
<dbReference type="InterPro" id="IPR032781">
    <property type="entry name" value="ABC_tran_Xtn"/>
</dbReference>
<keyword evidence="1" id="KW-1003">Cell membrane</keyword>
<dbReference type="EMBL" id="LR778301">
    <property type="protein sequence ID" value="CAB1367450.1"/>
    <property type="molecule type" value="Genomic_DNA"/>
</dbReference>
<dbReference type="PROSITE" id="PS50893">
    <property type="entry name" value="ABC_TRANSPORTER_2"/>
    <property type="match status" value="2"/>
</dbReference>
<proteinExistence type="inferred from homology"/>
<evidence type="ECO:0000313" key="10">
    <source>
        <dbReference type="EMBL" id="CAB1367450.1"/>
    </source>
</evidence>
<comment type="similarity">
    <text evidence="5">Belongs to the ABC transporter superfamily. ABCF family. YheS subfamily.</text>
</comment>
<dbReference type="PANTHER" id="PTHR19211">
    <property type="entry name" value="ATP-BINDING TRANSPORT PROTEIN-RELATED"/>
    <property type="match status" value="1"/>
</dbReference>
<dbReference type="OrthoDB" id="9762051at2"/>
<dbReference type="RefSeq" id="WP_145771401.1">
    <property type="nucleotide sequence ID" value="NZ_LR778301.1"/>
</dbReference>
<dbReference type="InterPro" id="IPR027417">
    <property type="entry name" value="P-loop_NTPase"/>
</dbReference>
<feature type="domain" description="ABC transporter" evidence="9">
    <location>
        <begin position="315"/>
        <end position="532"/>
    </location>
</feature>
<dbReference type="GO" id="GO:0005524">
    <property type="term" value="F:ATP binding"/>
    <property type="evidence" value="ECO:0007669"/>
    <property type="project" value="UniProtKB-KW"/>
</dbReference>
<dbReference type="InterPro" id="IPR003439">
    <property type="entry name" value="ABC_transporter-like_ATP-bd"/>
</dbReference>
<organism evidence="10 11">
    <name type="scientific">Denitratisoma oestradiolicum</name>
    <dbReference type="NCBI Taxonomy" id="311182"/>
    <lineage>
        <taxon>Bacteria</taxon>
        <taxon>Pseudomonadati</taxon>
        <taxon>Pseudomonadota</taxon>
        <taxon>Betaproteobacteria</taxon>
        <taxon>Nitrosomonadales</taxon>
        <taxon>Sterolibacteriaceae</taxon>
        <taxon>Denitratisoma</taxon>
    </lineage>
</organism>
<feature type="compositionally biased region" description="Basic and acidic residues" evidence="8">
    <location>
        <begin position="538"/>
        <end position="549"/>
    </location>
</feature>
<dbReference type="KEGG" id="doe:DENOEST_0278"/>
<feature type="domain" description="ABC transporter" evidence="9">
    <location>
        <begin position="2"/>
        <end position="248"/>
    </location>
</feature>
<dbReference type="PANTHER" id="PTHR19211:SF14">
    <property type="entry name" value="ATP-BINDING CASSETTE SUB-FAMILY F MEMBER 1"/>
    <property type="match status" value="1"/>
</dbReference>
<evidence type="ECO:0000256" key="2">
    <source>
        <dbReference type="ARBA" id="ARBA00022737"/>
    </source>
</evidence>
<dbReference type="SMART" id="SM00382">
    <property type="entry name" value="AAA"/>
    <property type="match status" value="2"/>
</dbReference>
<evidence type="ECO:0000313" key="11">
    <source>
        <dbReference type="Proteomes" id="UP000515733"/>
    </source>
</evidence>
<dbReference type="Pfam" id="PF12848">
    <property type="entry name" value="ABC_tran_Xtn"/>
    <property type="match status" value="1"/>
</dbReference>
<sequence>MIQLRNLCFGRGSEVLVDGASLQIHPGWHVGLTGANGCGKSSFLALLRGQLHAERGDLEMPPGWVVGHVAQDTPALAEGALNFVVAGDEEFAAIEGELAAAEAAHSTDGERIALLHGRLQEIDGYGARSRAAALLHGLGFSDADFIRPVAEFSGGWRVRLNLARALMCRSDLLLLDEPTNHLDLDAVLWLEEWLKRYPGTLLLISHDRDFLDAVVERVLHVEQRRMTLYAGNYSAFERTRAERLAGQQASYEKQQRQVAHLHKYIDRFRAQATKARQAQSRLKALDRMELIAAAHADTPFSFTFMEPVGMSDPLLQLEKVSIGYSPAPEAALIRQVSLSLRPGMRLGLLGRNGAGKSTLVKCLSGVLAPVGGKRIEGRHLRIGYFAQHQLEQLRPDESPLQHLMRQEPLSREQEMRDYLGGFDFRGDMVTEPCGRFSGGEKTRLALALLIRQRPNLLLLDEPTNHLDLEMREALTLALQETEAAVVLVSHDRHLLRTTCDELWRVHDGVAEPFDGDLDDYARWLDKLRGESNEAGSSDEGKASRKEARAETAAQRQALLAQRRPLLKEVEKLEKQLAGWQGEKALLDTRLADPALYTVSDRTLMESLLKRQAELASNIEATELRWLEVQEALEALIEQD</sequence>
<evidence type="ECO:0000256" key="5">
    <source>
        <dbReference type="ARBA" id="ARBA00061571"/>
    </source>
</evidence>
<evidence type="ECO:0000256" key="1">
    <source>
        <dbReference type="ARBA" id="ARBA00022475"/>
    </source>
</evidence>
<keyword evidence="1" id="KW-0472">Membrane</keyword>
<keyword evidence="7" id="KW-0175">Coiled coil</keyword>
<evidence type="ECO:0000256" key="7">
    <source>
        <dbReference type="SAM" id="Coils"/>
    </source>
</evidence>
<dbReference type="CDD" id="cd03221">
    <property type="entry name" value="ABCF_EF-3"/>
    <property type="match status" value="2"/>
</dbReference>
<dbReference type="InterPro" id="IPR017871">
    <property type="entry name" value="ABC_transporter-like_CS"/>
</dbReference>
<dbReference type="Pfam" id="PF00005">
    <property type="entry name" value="ABC_tran"/>
    <property type="match status" value="2"/>
</dbReference>
<feature type="coiled-coil region" evidence="7">
    <location>
        <begin position="555"/>
        <end position="624"/>
    </location>
</feature>
<gene>
    <name evidence="10" type="primary">yheS</name>
    <name evidence="10" type="ORF">DENOEST_0278</name>
</gene>
<feature type="region of interest" description="Disordered" evidence="8">
    <location>
        <begin position="530"/>
        <end position="549"/>
    </location>
</feature>
<protein>
    <recommendedName>
        <fullName evidence="6">Probable ATP-binding protein YheS</fullName>
    </recommendedName>
</protein>
<name>A0A6S6XRX9_9PROT</name>
<evidence type="ECO:0000256" key="6">
    <source>
        <dbReference type="ARBA" id="ARBA00069073"/>
    </source>
</evidence>
<evidence type="ECO:0000256" key="3">
    <source>
        <dbReference type="ARBA" id="ARBA00022741"/>
    </source>
</evidence>
<reference evidence="10 11" key="1">
    <citation type="submission" date="2020-03" db="EMBL/GenBank/DDBJ databases">
        <authorList>
            <consortium name="Genoscope - CEA"/>
            <person name="William W."/>
        </authorList>
    </citation>
    <scope>NUCLEOTIDE SEQUENCE [LARGE SCALE GENOMIC DNA]</scope>
    <source>
        <strain evidence="11">DSM 16959</strain>
    </source>
</reference>
<keyword evidence="2" id="KW-0677">Repeat</keyword>
<evidence type="ECO:0000256" key="4">
    <source>
        <dbReference type="ARBA" id="ARBA00022840"/>
    </source>
</evidence>
<dbReference type="Proteomes" id="UP000515733">
    <property type="component" value="Chromosome"/>
</dbReference>
<dbReference type="FunFam" id="3.40.50.300:FF:002053">
    <property type="entry name" value="ABC transporter ATP-binding protein"/>
    <property type="match status" value="1"/>
</dbReference>
<dbReference type="InterPro" id="IPR003593">
    <property type="entry name" value="AAA+_ATPase"/>
</dbReference>
<keyword evidence="11" id="KW-1185">Reference proteome</keyword>
<dbReference type="FunFam" id="3.40.50.300:FF:000011">
    <property type="entry name" value="Putative ABC transporter ATP-binding component"/>
    <property type="match status" value="1"/>
</dbReference>